<dbReference type="SUPFAM" id="SSF46785">
    <property type="entry name" value="Winged helix' DNA-binding domain"/>
    <property type="match status" value="1"/>
</dbReference>
<dbReference type="STRING" id="286727.SAMN02982917_0481"/>
<dbReference type="InterPro" id="IPR036388">
    <property type="entry name" value="WH-like_DNA-bd_sf"/>
</dbReference>
<name>A0A1X7HUE3_9PROT</name>
<dbReference type="RefSeq" id="WP_085092252.1">
    <property type="nucleotide sequence ID" value="NZ_FXAK01000010.1"/>
</dbReference>
<dbReference type="EMBL" id="FXAK01000010">
    <property type="protein sequence ID" value="SMF92092.1"/>
    <property type="molecule type" value="Genomic_DNA"/>
</dbReference>
<accession>A0A1X7HUE3</accession>
<reference evidence="1 2" key="1">
    <citation type="submission" date="2017-04" db="EMBL/GenBank/DDBJ databases">
        <authorList>
            <person name="Afonso C.L."/>
            <person name="Miller P.J."/>
            <person name="Scott M.A."/>
            <person name="Spackman E."/>
            <person name="Goraichik I."/>
            <person name="Dimitrov K.M."/>
            <person name="Suarez D.L."/>
            <person name="Swayne D.E."/>
        </authorList>
    </citation>
    <scope>NUCLEOTIDE SEQUENCE [LARGE SCALE GENOMIC DNA]</scope>
    <source>
        <strain evidence="1 2">A2P</strain>
    </source>
</reference>
<protein>
    <submittedName>
        <fullName evidence="1">Predicted transcriptional regulator</fullName>
    </submittedName>
</protein>
<evidence type="ECO:0000313" key="1">
    <source>
        <dbReference type="EMBL" id="SMF92092.1"/>
    </source>
</evidence>
<dbReference type="Pfam" id="PF25212">
    <property type="entry name" value="HVO_A0114"/>
    <property type="match status" value="1"/>
</dbReference>
<proteinExistence type="predicted"/>
<sequence length="117" mass="13064">MTDLKITVGQSLRDIAAEVADAVHRVERGETVEPESSINFADWETLARTLTGKRLELLRHLHRQPTVSVRALAMALKRDYSNVHADVQALTEAGLIERSEDGDLRAEYDGIQTRIAL</sequence>
<dbReference type="Gene3D" id="1.10.10.10">
    <property type="entry name" value="Winged helix-like DNA-binding domain superfamily/Winged helix DNA-binding domain"/>
    <property type="match status" value="1"/>
</dbReference>
<dbReference type="AlphaFoldDB" id="A0A1X7HUE3"/>
<evidence type="ECO:0000313" key="2">
    <source>
        <dbReference type="Proteomes" id="UP000192936"/>
    </source>
</evidence>
<dbReference type="InterPro" id="IPR036390">
    <property type="entry name" value="WH_DNA-bd_sf"/>
</dbReference>
<dbReference type="OrthoDB" id="7471569at2"/>
<dbReference type="Proteomes" id="UP000192936">
    <property type="component" value="Unassembled WGS sequence"/>
</dbReference>
<gene>
    <name evidence="1" type="ORF">SAMN02982917_0481</name>
</gene>
<organism evidence="1 2">
    <name type="scientific">Azospirillum oryzae</name>
    <dbReference type="NCBI Taxonomy" id="286727"/>
    <lineage>
        <taxon>Bacteria</taxon>
        <taxon>Pseudomonadati</taxon>
        <taxon>Pseudomonadota</taxon>
        <taxon>Alphaproteobacteria</taxon>
        <taxon>Rhodospirillales</taxon>
        <taxon>Azospirillaceae</taxon>
        <taxon>Azospirillum</taxon>
    </lineage>
</organism>